<dbReference type="PIRSF" id="PIRSF017082">
    <property type="entry name" value="YflP"/>
    <property type="match status" value="1"/>
</dbReference>
<comment type="similarity">
    <text evidence="1">Belongs to the UPF0065 (bug) family.</text>
</comment>
<proteinExistence type="inferred from homology"/>
<feature type="chain" id="PRO_5028953227" description="Tripartite tricarboxylate transporter substrate binding protein" evidence="2">
    <location>
        <begin position="25"/>
        <end position="323"/>
    </location>
</feature>
<dbReference type="PROSITE" id="PS51257">
    <property type="entry name" value="PROKAR_LIPOPROTEIN"/>
    <property type="match status" value="1"/>
</dbReference>
<protein>
    <recommendedName>
        <fullName evidence="5">Tripartite tricarboxylate transporter substrate binding protein</fullName>
    </recommendedName>
</protein>
<dbReference type="Gene3D" id="3.40.190.10">
    <property type="entry name" value="Periplasmic binding protein-like II"/>
    <property type="match status" value="1"/>
</dbReference>
<dbReference type="PANTHER" id="PTHR42928">
    <property type="entry name" value="TRICARBOXYLATE-BINDING PROTEIN"/>
    <property type="match status" value="1"/>
</dbReference>
<dbReference type="SUPFAM" id="SSF53850">
    <property type="entry name" value="Periplasmic binding protein-like II"/>
    <property type="match status" value="1"/>
</dbReference>
<dbReference type="PANTHER" id="PTHR42928:SF5">
    <property type="entry name" value="BLR1237 PROTEIN"/>
    <property type="match status" value="1"/>
</dbReference>
<dbReference type="EMBL" id="CADIJQ010000001">
    <property type="protein sequence ID" value="CAB3663791.1"/>
    <property type="molecule type" value="Genomic_DNA"/>
</dbReference>
<dbReference type="InterPro" id="IPR005064">
    <property type="entry name" value="BUG"/>
</dbReference>
<evidence type="ECO:0000256" key="2">
    <source>
        <dbReference type="SAM" id="SignalP"/>
    </source>
</evidence>
<keyword evidence="2" id="KW-0732">Signal</keyword>
<dbReference type="CDD" id="cd07012">
    <property type="entry name" value="PBP2_Bug_TTT"/>
    <property type="match status" value="1"/>
</dbReference>
<dbReference type="AlphaFoldDB" id="A0A6S6Z5U3"/>
<dbReference type="Pfam" id="PF03401">
    <property type="entry name" value="TctC"/>
    <property type="match status" value="1"/>
</dbReference>
<accession>A0A6S6Z5U3</accession>
<dbReference type="InterPro" id="IPR042100">
    <property type="entry name" value="Bug_dom1"/>
</dbReference>
<name>A0A6S6Z5U3_9BURK</name>
<dbReference type="Gene3D" id="3.40.190.150">
    <property type="entry name" value="Bordetella uptake gene, domain 1"/>
    <property type="match status" value="1"/>
</dbReference>
<evidence type="ECO:0000313" key="4">
    <source>
        <dbReference type="Proteomes" id="UP000494269"/>
    </source>
</evidence>
<dbReference type="Proteomes" id="UP000494269">
    <property type="component" value="Unassembled WGS sequence"/>
</dbReference>
<gene>
    <name evidence="3" type="ORF">LMG3441_00702</name>
</gene>
<feature type="signal peptide" evidence="2">
    <location>
        <begin position="1"/>
        <end position="24"/>
    </location>
</feature>
<sequence length="323" mass="32452">MKKNICVNIILGTACLAAAAGAFAQTYPDKPITLIAPFAPGASADGVARVVARELSQAVGKPVVVENRAGAGGTTGLIALAHAAPDGYTLAIGATGAISVNQHLPDAAPLDPKKQLVPIAKLADIPLVLVASQKSGLKTLGDVGPASVKEKGINYGTSGQFTSHHLAGVLYGSLINATMVAVPYRGSAPALTDVMAGQIPLAIVDLTSAIGAIKGGKVTPLAVTSAKRATAAPDVPTIAESGHAGYAAGGWLGLFAPAGTPPAIVESLSARVKSILASPKVVSEFGTLAVEPAYLNAADFSTFIDLETTKWGAVVKQVGTIQR</sequence>
<dbReference type="RefSeq" id="WP_254600428.1">
    <property type="nucleotide sequence ID" value="NZ_CADIJQ010000001.1"/>
</dbReference>
<reference evidence="3 4" key="1">
    <citation type="submission" date="2020-04" db="EMBL/GenBank/DDBJ databases">
        <authorList>
            <person name="De Canck E."/>
        </authorList>
    </citation>
    <scope>NUCLEOTIDE SEQUENCE [LARGE SCALE GENOMIC DNA]</scope>
    <source>
        <strain evidence="3 4">LMG 3441</strain>
    </source>
</reference>
<evidence type="ECO:0008006" key="5">
    <source>
        <dbReference type="Google" id="ProtNLM"/>
    </source>
</evidence>
<evidence type="ECO:0000256" key="1">
    <source>
        <dbReference type="ARBA" id="ARBA00006987"/>
    </source>
</evidence>
<organism evidence="3 4">
    <name type="scientific">Achromobacter kerstersii</name>
    <dbReference type="NCBI Taxonomy" id="1353890"/>
    <lineage>
        <taxon>Bacteria</taxon>
        <taxon>Pseudomonadati</taxon>
        <taxon>Pseudomonadota</taxon>
        <taxon>Betaproteobacteria</taxon>
        <taxon>Burkholderiales</taxon>
        <taxon>Alcaligenaceae</taxon>
        <taxon>Achromobacter</taxon>
    </lineage>
</organism>
<evidence type="ECO:0000313" key="3">
    <source>
        <dbReference type="EMBL" id="CAB3663791.1"/>
    </source>
</evidence>
<keyword evidence="4" id="KW-1185">Reference proteome</keyword>